<evidence type="ECO:0000256" key="5">
    <source>
        <dbReference type="ARBA" id="ARBA00023326"/>
    </source>
</evidence>
<keyword evidence="8" id="KW-0136">Cellulose degradation</keyword>
<keyword evidence="4 6" id="KW-0326">Glycosidase</keyword>
<sequence length="761" mass="84884">MKEKFACLAMAVLSTTALANNQMVRNGSFENELNGWWSSGNRAVVEDGEACIDINESTSNPWDIVFGQGGFGLEQGERYQIEFTVRADQNTRIRAVLQHDGAPYTTYVGEDVRVSKSARRNKVRLTQKHTSDDNVTLQFQMGGQKQTKVCISDVSILGKQYVKKEFIQPVRVNQTGYLPNANKIAVIQTHESKPIAWKVKDATGQVLASGKTTVFGDNKASNEHVHQVDFSNLKEEDTNLVLSVDGKDSFPFAISSDIYEQLTEDAFLYFYHNRSAIDVLEQYVQRQDLARPAGHASDVVTCFDKRDKEGNMWPGCDFEIDVSGGWYDAGDHGKYVVNGGISTWTLLNLYERFKHIESIGLPLERKNNLIPESESGVNNVLSEARWNLEFMLAMQIPEGKKVYAPVGDQSAEIDNLQLTEIDAGGLAFHKVADERWAKMPYPPHLSDIKRYVGQPSTAATLNLSAVAAQGARIWRDIDEEFADRCLQSAERAWNAALNHPEIYAYNNFNGSGPYGDLKISDELYWAAAELYITTGEDKYKQFVESSNHFLETPVGDKDSSGDFYWREMAPAGTISLAVVPNNLGEDKIQAARDNLIKTARAYNDQAKSEGYNLTYNPENYPWGSNSNVVNRSIFLIYGYDFSGSVDLLKSAASNMDYVLGTNPLNLSYVTGYGSKFVHNPHHRFWAHQNDNNSPRPAPGALSGGPNSISFSDPIASAMSQYCHPQTCFKDDIGAWTLNEITINWNSPLVWVSSSLNHSELK</sequence>
<evidence type="ECO:0000256" key="6">
    <source>
        <dbReference type="PROSITE-ProRule" id="PRU10059"/>
    </source>
</evidence>
<dbReference type="Gene3D" id="2.60.120.260">
    <property type="entry name" value="Galactose-binding domain-like"/>
    <property type="match status" value="1"/>
</dbReference>
<dbReference type="Proteomes" id="UP000318717">
    <property type="component" value="Unassembled WGS sequence"/>
</dbReference>
<proteinExistence type="inferred from homology"/>
<dbReference type="SUPFAM" id="SSF49785">
    <property type="entry name" value="Galactose-binding domain-like"/>
    <property type="match status" value="1"/>
</dbReference>
<keyword evidence="13" id="KW-1185">Reference proteome</keyword>
<dbReference type="RefSeq" id="WP_141344225.1">
    <property type="nucleotide sequence ID" value="NZ_BJLF01000002.1"/>
</dbReference>
<dbReference type="GO" id="GO:0008810">
    <property type="term" value="F:cellulase activity"/>
    <property type="evidence" value="ECO:0007669"/>
    <property type="project" value="UniProtKB-EC"/>
</dbReference>
<gene>
    <name evidence="12" type="ORF">VIN01S_06960</name>
</gene>
<evidence type="ECO:0000256" key="1">
    <source>
        <dbReference type="ARBA" id="ARBA00007072"/>
    </source>
</evidence>
<dbReference type="InterPro" id="IPR033126">
    <property type="entry name" value="Glyco_hydro_9_Asp/Glu_AS"/>
</dbReference>
<dbReference type="InterPro" id="IPR018221">
    <property type="entry name" value="Glyco_hydro_9_His_AS"/>
</dbReference>
<feature type="active site" evidence="6">
    <location>
        <position position="681"/>
    </location>
</feature>
<reference evidence="12 13" key="1">
    <citation type="submission" date="2019-06" db="EMBL/GenBank/DDBJ databases">
        <title>Whole genome shotgun sequence of Vibrio inusitatus NBRC 102082.</title>
        <authorList>
            <person name="Hosoyama A."/>
            <person name="Uohara A."/>
            <person name="Ohji S."/>
            <person name="Ichikawa N."/>
        </authorList>
    </citation>
    <scope>NUCLEOTIDE SEQUENCE [LARGE SCALE GENOMIC DNA]</scope>
    <source>
        <strain evidence="12 13">NBRC 102082</strain>
    </source>
</reference>
<dbReference type="Pfam" id="PF02927">
    <property type="entry name" value="CelD_N"/>
    <property type="match status" value="1"/>
</dbReference>
<feature type="domain" description="Cellulase Ig-like" evidence="11">
    <location>
        <begin position="168"/>
        <end position="248"/>
    </location>
</feature>
<dbReference type="PROSITE" id="PS00698">
    <property type="entry name" value="GH9_3"/>
    <property type="match status" value="1"/>
</dbReference>
<feature type="domain" description="CBM-cenC" evidence="10">
    <location>
        <begin position="22"/>
        <end position="142"/>
    </location>
</feature>
<keyword evidence="8" id="KW-0732">Signal</keyword>
<dbReference type="InterPro" id="IPR001701">
    <property type="entry name" value="Glyco_hydro_9"/>
</dbReference>
<dbReference type="PANTHER" id="PTHR22298">
    <property type="entry name" value="ENDO-1,4-BETA-GLUCANASE"/>
    <property type="match status" value="1"/>
</dbReference>
<dbReference type="InterPro" id="IPR012341">
    <property type="entry name" value="6hp_glycosidase-like_sf"/>
</dbReference>
<evidence type="ECO:0000256" key="3">
    <source>
        <dbReference type="ARBA" id="ARBA00023277"/>
    </source>
</evidence>
<dbReference type="OrthoDB" id="9808897at2"/>
<feature type="domain" description="Glycoside hydrolase family 9" evidence="9">
    <location>
        <begin position="259"/>
        <end position="751"/>
    </location>
</feature>
<evidence type="ECO:0000313" key="13">
    <source>
        <dbReference type="Proteomes" id="UP000318717"/>
    </source>
</evidence>
<evidence type="ECO:0000256" key="7">
    <source>
        <dbReference type="PROSITE-ProRule" id="PRU10060"/>
    </source>
</evidence>
<feature type="active site" evidence="7">
    <location>
        <position position="730"/>
    </location>
</feature>
<evidence type="ECO:0000259" key="10">
    <source>
        <dbReference type="Pfam" id="PF02018"/>
    </source>
</evidence>
<dbReference type="InterPro" id="IPR014756">
    <property type="entry name" value="Ig_E-set"/>
</dbReference>
<keyword evidence="5 6" id="KW-0624">Polysaccharide degradation</keyword>
<dbReference type="EC" id="3.2.1.4" evidence="8"/>
<dbReference type="AlphaFoldDB" id="A0A4Y3HT18"/>
<evidence type="ECO:0000256" key="4">
    <source>
        <dbReference type="ARBA" id="ARBA00023295"/>
    </source>
</evidence>
<dbReference type="InterPro" id="IPR013783">
    <property type="entry name" value="Ig-like_fold"/>
</dbReference>
<evidence type="ECO:0000256" key="8">
    <source>
        <dbReference type="RuleBase" id="RU361166"/>
    </source>
</evidence>
<dbReference type="InterPro" id="IPR004197">
    <property type="entry name" value="Cellulase_Ig-like"/>
</dbReference>
<accession>A0A4Y3HT18</accession>
<dbReference type="PROSITE" id="PS00592">
    <property type="entry name" value="GH9_2"/>
    <property type="match status" value="1"/>
</dbReference>
<dbReference type="Pfam" id="PF00759">
    <property type="entry name" value="Glyco_hydro_9"/>
    <property type="match status" value="1"/>
</dbReference>
<comment type="caution">
    <text evidence="12">The sequence shown here is derived from an EMBL/GenBank/DDBJ whole genome shotgun (WGS) entry which is preliminary data.</text>
</comment>
<evidence type="ECO:0000313" key="12">
    <source>
        <dbReference type="EMBL" id="GEA49892.1"/>
    </source>
</evidence>
<protein>
    <recommendedName>
        <fullName evidence="8">Endoglucanase</fullName>
        <ecNumber evidence="8">3.2.1.4</ecNumber>
    </recommendedName>
</protein>
<dbReference type="InterPro" id="IPR008928">
    <property type="entry name" value="6-hairpin_glycosidase_sf"/>
</dbReference>
<dbReference type="Gene3D" id="2.60.40.10">
    <property type="entry name" value="Immunoglobulins"/>
    <property type="match status" value="1"/>
</dbReference>
<feature type="active site" evidence="7">
    <location>
        <position position="739"/>
    </location>
</feature>
<dbReference type="SUPFAM" id="SSF48208">
    <property type="entry name" value="Six-hairpin glycosidases"/>
    <property type="match status" value="1"/>
</dbReference>
<comment type="catalytic activity">
    <reaction evidence="8">
        <text>Endohydrolysis of (1-&gt;4)-beta-D-glucosidic linkages in cellulose, lichenin and cereal beta-D-glucans.</text>
        <dbReference type="EC" id="3.2.1.4"/>
    </reaction>
</comment>
<evidence type="ECO:0000256" key="2">
    <source>
        <dbReference type="ARBA" id="ARBA00022801"/>
    </source>
</evidence>
<evidence type="ECO:0000259" key="11">
    <source>
        <dbReference type="Pfam" id="PF02927"/>
    </source>
</evidence>
<keyword evidence="3 6" id="KW-0119">Carbohydrate metabolism</keyword>
<dbReference type="Gene3D" id="1.50.10.10">
    <property type="match status" value="1"/>
</dbReference>
<dbReference type="InterPro" id="IPR008979">
    <property type="entry name" value="Galactose-bd-like_sf"/>
</dbReference>
<dbReference type="Pfam" id="PF02018">
    <property type="entry name" value="CBM_4_9"/>
    <property type="match status" value="1"/>
</dbReference>
<name>A0A4Y3HT18_9VIBR</name>
<keyword evidence="2 6" id="KW-0378">Hydrolase</keyword>
<evidence type="ECO:0000259" key="9">
    <source>
        <dbReference type="Pfam" id="PF00759"/>
    </source>
</evidence>
<dbReference type="SUPFAM" id="SSF81296">
    <property type="entry name" value="E set domains"/>
    <property type="match status" value="1"/>
</dbReference>
<organism evidence="12 13">
    <name type="scientific">Vibrio inusitatus NBRC 102082</name>
    <dbReference type="NCBI Taxonomy" id="1219070"/>
    <lineage>
        <taxon>Bacteria</taxon>
        <taxon>Pseudomonadati</taxon>
        <taxon>Pseudomonadota</taxon>
        <taxon>Gammaproteobacteria</taxon>
        <taxon>Vibrionales</taxon>
        <taxon>Vibrionaceae</taxon>
        <taxon>Vibrio</taxon>
    </lineage>
</organism>
<dbReference type="EMBL" id="BJLF01000002">
    <property type="protein sequence ID" value="GEA49892.1"/>
    <property type="molecule type" value="Genomic_DNA"/>
</dbReference>
<dbReference type="InterPro" id="IPR003305">
    <property type="entry name" value="CenC_carb-bd"/>
</dbReference>
<dbReference type="CDD" id="cd02850">
    <property type="entry name" value="E_set_Cellulase_N"/>
    <property type="match status" value="1"/>
</dbReference>
<feature type="chain" id="PRO_5021462537" description="Endoglucanase" evidence="8">
    <location>
        <begin position="20"/>
        <end position="761"/>
    </location>
</feature>
<dbReference type="GO" id="GO:0030245">
    <property type="term" value="P:cellulose catabolic process"/>
    <property type="evidence" value="ECO:0007669"/>
    <property type="project" value="UniProtKB-KW"/>
</dbReference>
<comment type="similarity">
    <text evidence="1 6 8">Belongs to the glycosyl hydrolase 9 (cellulase E) family.</text>
</comment>
<feature type="signal peptide" evidence="8">
    <location>
        <begin position="1"/>
        <end position="19"/>
    </location>
</feature>